<keyword evidence="3" id="KW-1185">Reference proteome</keyword>
<gene>
    <name evidence="2" type="ORF">PX52LOC_04856</name>
</gene>
<evidence type="ECO:0000313" key="3">
    <source>
        <dbReference type="Proteomes" id="UP000324974"/>
    </source>
</evidence>
<evidence type="ECO:0000256" key="1">
    <source>
        <dbReference type="SAM" id="MobiDB-lite"/>
    </source>
</evidence>
<dbReference type="RefSeq" id="WP_168219168.1">
    <property type="nucleotide sequence ID" value="NZ_CP042425.1"/>
</dbReference>
<organism evidence="2 3">
    <name type="scientific">Limnoglobus roseus</name>
    <dbReference type="NCBI Taxonomy" id="2598579"/>
    <lineage>
        <taxon>Bacteria</taxon>
        <taxon>Pseudomonadati</taxon>
        <taxon>Planctomycetota</taxon>
        <taxon>Planctomycetia</taxon>
        <taxon>Gemmatales</taxon>
        <taxon>Gemmataceae</taxon>
        <taxon>Limnoglobus</taxon>
    </lineage>
</organism>
<accession>A0A5C1AGS9</accession>
<dbReference type="EMBL" id="CP042425">
    <property type="protein sequence ID" value="QEL17845.1"/>
    <property type="molecule type" value="Genomic_DNA"/>
</dbReference>
<dbReference type="AlphaFoldDB" id="A0A5C1AGS9"/>
<feature type="compositionally biased region" description="Polar residues" evidence="1">
    <location>
        <begin position="1"/>
        <end position="10"/>
    </location>
</feature>
<protein>
    <submittedName>
        <fullName evidence="2">Uncharacterized protein</fullName>
    </submittedName>
</protein>
<name>A0A5C1AGS9_9BACT</name>
<dbReference type="Proteomes" id="UP000324974">
    <property type="component" value="Chromosome"/>
</dbReference>
<reference evidence="3" key="1">
    <citation type="submission" date="2019-08" db="EMBL/GenBank/DDBJ databases">
        <title>Limnoglobus roseus gen. nov., sp. nov., a novel freshwater planctomycete with a giant genome from the family Gemmataceae.</title>
        <authorList>
            <person name="Kulichevskaya I.S."/>
            <person name="Naumoff D.G."/>
            <person name="Miroshnikov K."/>
            <person name="Ivanova A."/>
            <person name="Philippov D.A."/>
            <person name="Hakobyan A."/>
            <person name="Rijpstra I.C."/>
            <person name="Sinninghe Damste J.S."/>
            <person name="Liesack W."/>
            <person name="Dedysh S.N."/>
        </authorList>
    </citation>
    <scope>NUCLEOTIDE SEQUENCE [LARGE SCALE GENOMIC DNA]</scope>
    <source>
        <strain evidence="3">PX52</strain>
    </source>
</reference>
<dbReference type="KEGG" id="lrs:PX52LOC_04856"/>
<sequence length="57" mass="6069">MTTKTDTSHCGSGYGVRDEDDRLPLSGTTVSQAKAFLRDAVNIPYIADALVNGRPSV</sequence>
<proteinExistence type="predicted"/>
<evidence type="ECO:0000313" key="2">
    <source>
        <dbReference type="EMBL" id="QEL17845.1"/>
    </source>
</evidence>
<feature type="region of interest" description="Disordered" evidence="1">
    <location>
        <begin position="1"/>
        <end position="21"/>
    </location>
</feature>